<feature type="domain" description="TadE-like" evidence="2">
    <location>
        <begin position="14"/>
        <end position="54"/>
    </location>
</feature>
<evidence type="ECO:0000313" key="3">
    <source>
        <dbReference type="EMBL" id="GAA3891356.1"/>
    </source>
</evidence>
<name>A0ABP7L361_9SPHN</name>
<gene>
    <name evidence="3" type="ORF">GCM10022276_08140</name>
</gene>
<keyword evidence="1" id="KW-1133">Transmembrane helix</keyword>
<dbReference type="EMBL" id="BAABBM010000001">
    <property type="protein sequence ID" value="GAA3891356.1"/>
    <property type="molecule type" value="Genomic_DNA"/>
</dbReference>
<feature type="transmembrane region" description="Helical" evidence="1">
    <location>
        <begin position="15"/>
        <end position="35"/>
    </location>
</feature>
<protein>
    <recommendedName>
        <fullName evidence="2">TadE-like domain-containing protein</fullName>
    </recommendedName>
</protein>
<dbReference type="Proteomes" id="UP001500827">
    <property type="component" value="Unassembled WGS sequence"/>
</dbReference>
<keyword evidence="1" id="KW-0812">Transmembrane</keyword>
<proteinExistence type="predicted"/>
<evidence type="ECO:0000256" key="1">
    <source>
        <dbReference type="SAM" id="Phobius"/>
    </source>
</evidence>
<reference evidence="4" key="1">
    <citation type="journal article" date="2019" name="Int. J. Syst. Evol. Microbiol.">
        <title>The Global Catalogue of Microorganisms (GCM) 10K type strain sequencing project: providing services to taxonomists for standard genome sequencing and annotation.</title>
        <authorList>
            <consortium name="The Broad Institute Genomics Platform"/>
            <consortium name="The Broad Institute Genome Sequencing Center for Infectious Disease"/>
            <person name="Wu L."/>
            <person name="Ma J."/>
        </authorList>
    </citation>
    <scope>NUCLEOTIDE SEQUENCE [LARGE SCALE GENOMIC DNA]</scope>
    <source>
        <strain evidence="4">JCM 17543</strain>
    </source>
</reference>
<evidence type="ECO:0000313" key="4">
    <source>
        <dbReference type="Proteomes" id="UP001500827"/>
    </source>
</evidence>
<dbReference type="Pfam" id="PF07811">
    <property type="entry name" value="TadE"/>
    <property type="match status" value="1"/>
</dbReference>
<dbReference type="InterPro" id="IPR012495">
    <property type="entry name" value="TadE-like_dom"/>
</dbReference>
<organism evidence="3 4">
    <name type="scientific">Sphingomonas limnosediminicola</name>
    <dbReference type="NCBI Taxonomy" id="940133"/>
    <lineage>
        <taxon>Bacteria</taxon>
        <taxon>Pseudomonadati</taxon>
        <taxon>Pseudomonadota</taxon>
        <taxon>Alphaproteobacteria</taxon>
        <taxon>Sphingomonadales</taxon>
        <taxon>Sphingomonadaceae</taxon>
        <taxon>Sphingomonas</taxon>
    </lineage>
</organism>
<comment type="caution">
    <text evidence="3">The sequence shown here is derived from an EMBL/GenBank/DDBJ whole genome shotgun (WGS) entry which is preliminary data.</text>
</comment>
<keyword evidence="4" id="KW-1185">Reference proteome</keyword>
<keyword evidence="1" id="KW-0472">Membrane</keyword>
<sequence>MTRPRYQIARDERGAAVIELALVAPVLALMVIGIIDMSNAFSRKLALEQGAQRAIERIMQTTGNDTVENTLKSEVQCQVNGTVTNSTSCKSTPVALSDVTVTYKLECTTAAGAITAQSSTDPVAFDALTCGTGGPFTEARYIEVIVNDKYTPMFPVHFSFINADGTYHLSATAGMRTQ</sequence>
<evidence type="ECO:0000259" key="2">
    <source>
        <dbReference type="Pfam" id="PF07811"/>
    </source>
</evidence>
<accession>A0ABP7L361</accession>